<dbReference type="KEGG" id="mpro:BJP34_23585"/>
<dbReference type="GO" id="GO:0043213">
    <property type="term" value="P:bacteriocin transport"/>
    <property type="evidence" value="ECO:0007669"/>
    <property type="project" value="UniProtKB-KW"/>
</dbReference>
<evidence type="ECO:0000256" key="6">
    <source>
        <dbReference type="ARBA" id="ARBA00022807"/>
    </source>
</evidence>
<dbReference type="GO" id="GO:0015031">
    <property type="term" value="P:protein transport"/>
    <property type="evidence" value="ECO:0007669"/>
    <property type="project" value="UniProtKB-KW"/>
</dbReference>
<keyword evidence="6" id="KW-0378">Hydrolase</keyword>
<dbReference type="Pfam" id="PF00005">
    <property type="entry name" value="ABC_tran"/>
    <property type="match status" value="1"/>
</dbReference>
<feature type="domain" description="ABC transporter" evidence="14">
    <location>
        <begin position="544"/>
        <end position="777"/>
    </location>
</feature>
<sequence>MRVRTPTILQMEAVECGAASLAIILGYYNRIVPLAELRIECGVSRDGSKASNLILAARRYGMVADGFKAEHLEQLQELSPPYIIFWKFNHFLVVEGLSKHWVFLNDPATGPRRISWEEFDEGFTGVVLVIEPGPDFNKGGRKPSVILGLIDRLQGSVGAILYCILAGFLLVLPGLAIPVFSQVFVDEILVENRTEWLRPLILGMIITTVFQGILTLLRLRYLRKLSIKLAVGMSTRFLWHILRLPVRFYAQRYAGEISNRASLNNKVAQVLSGQLATTVIDTVMIVFYAVVMFAYDGVLTLIGICFSAINGLALQWVARQRVDANMRLVQDWGKAAGVSIAALQSMETLKASALESDFFSRWSGYYAKAAIAEQELEVTNQMLGVLPILLTSLTSMLILVVGGWRVMDGNLSIGMLVAFQSLMISFQQPVNTLVDFGSTLQELEGDLNRLDDVLGNSLDSEVEREGEREMGRWGDGEMDELNSRPRAGSPLNPPASNPSLGDFNSRTPQNWGVRGAGDFNSRTPQNWGARGAKLPVIPNLNGYVELRDVTFGYSHVDPPLIENFSLSLQPGQRVALVGASGSGKSTLAKLICGLYQPWEGEILLDGTPRREIPREVLASSLSLVEQDIFLFGGTVRDNLTLWNATVTDQQLVQACQDAVIHEAVMAIPGGYDGELLEGGVNLSGGQRQRLEIARALVKNPAILVMDEATSALDAQTEQMIVENLRSRQCSCILVAHRLSTIRDCDEIIVLEGGKVVQRGTHEELWEQGGVYQRLIRSES</sequence>
<keyword evidence="9 13" id="KW-1133">Transmembrane helix</keyword>
<organism evidence="17 18">
    <name type="scientific">Moorena producens PAL-8-15-08-1</name>
    <dbReference type="NCBI Taxonomy" id="1458985"/>
    <lineage>
        <taxon>Bacteria</taxon>
        <taxon>Bacillati</taxon>
        <taxon>Cyanobacteriota</taxon>
        <taxon>Cyanophyceae</taxon>
        <taxon>Coleofasciculales</taxon>
        <taxon>Coleofasciculaceae</taxon>
        <taxon>Moorena</taxon>
    </lineage>
</organism>
<name>A0A1D8TWQ9_9CYAN</name>
<dbReference type="GO" id="GO:0016887">
    <property type="term" value="F:ATP hydrolysis activity"/>
    <property type="evidence" value="ECO:0007669"/>
    <property type="project" value="InterPro"/>
</dbReference>
<keyword evidence="4 13" id="KW-0812">Transmembrane</keyword>
<evidence type="ECO:0000256" key="8">
    <source>
        <dbReference type="ARBA" id="ARBA00022927"/>
    </source>
</evidence>
<dbReference type="GO" id="GO:0008234">
    <property type="term" value="F:cysteine-type peptidase activity"/>
    <property type="evidence" value="ECO:0007669"/>
    <property type="project" value="UniProtKB-KW"/>
</dbReference>
<dbReference type="InterPro" id="IPR003593">
    <property type="entry name" value="AAA+_ATPase"/>
</dbReference>
<evidence type="ECO:0000313" key="18">
    <source>
        <dbReference type="Proteomes" id="UP000177870"/>
    </source>
</evidence>
<dbReference type="InterPro" id="IPR017871">
    <property type="entry name" value="ABC_transporter-like_CS"/>
</dbReference>
<evidence type="ECO:0000256" key="10">
    <source>
        <dbReference type="ARBA" id="ARBA00023136"/>
    </source>
</evidence>
<dbReference type="PROSITE" id="PS50990">
    <property type="entry name" value="PEPTIDASE_C39"/>
    <property type="match status" value="1"/>
</dbReference>
<evidence type="ECO:0000256" key="13">
    <source>
        <dbReference type="SAM" id="Phobius"/>
    </source>
</evidence>
<dbReference type="SUPFAM" id="SSF52540">
    <property type="entry name" value="P-loop containing nucleoside triphosphate hydrolases"/>
    <property type="match status" value="1"/>
</dbReference>
<dbReference type="InterPro" id="IPR027417">
    <property type="entry name" value="P-loop_NTPase"/>
</dbReference>
<dbReference type="GO" id="GO:0005886">
    <property type="term" value="C:plasma membrane"/>
    <property type="evidence" value="ECO:0007669"/>
    <property type="project" value="UniProtKB-SubCell"/>
</dbReference>
<feature type="region of interest" description="Disordered" evidence="12">
    <location>
        <begin position="458"/>
        <end position="512"/>
    </location>
</feature>
<dbReference type="PANTHER" id="PTHR24221">
    <property type="entry name" value="ATP-BINDING CASSETTE SUB-FAMILY B"/>
    <property type="match status" value="1"/>
</dbReference>
<dbReference type="InterPro" id="IPR011527">
    <property type="entry name" value="ABC1_TM_dom"/>
</dbReference>
<accession>A0A1D8TWQ9</accession>
<dbReference type="Gene3D" id="3.90.70.10">
    <property type="entry name" value="Cysteine proteinases"/>
    <property type="match status" value="1"/>
</dbReference>
<proteinExistence type="predicted"/>
<dbReference type="RefSeq" id="WP_070394441.1">
    <property type="nucleotide sequence ID" value="NZ_CP017599.1"/>
</dbReference>
<dbReference type="FunFam" id="3.40.50.300:FF:000299">
    <property type="entry name" value="ABC transporter ATP-binding protein/permease"/>
    <property type="match status" value="1"/>
</dbReference>
<feature type="transmembrane region" description="Helical" evidence="13">
    <location>
        <begin position="270"/>
        <end position="291"/>
    </location>
</feature>
<feature type="transmembrane region" description="Helical" evidence="13">
    <location>
        <begin position="383"/>
        <end position="404"/>
    </location>
</feature>
<dbReference type="CDD" id="cd18569">
    <property type="entry name" value="ABC_6TM_NHLM_bacteriocin"/>
    <property type="match status" value="1"/>
</dbReference>
<dbReference type="EMBL" id="CP017599">
    <property type="protein sequence ID" value="AOX02014.1"/>
    <property type="molecule type" value="Genomic_DNA"/>
</dbReference>
<keyword evidence="2" id="KW-0813">Transport</keyword>
<dbReference type="SMART" id="SM00382">
    <property type="entry name" value="AAA"/>
    <property type="match status" value="1"/>
</dbReference>
<dbReference type="OrthoDB" id="9762778at2"/>
<dbReference type="GO" id="GO:0140359">
    <property type="term" value="F:ABC-type transporter activity"/>
    <property type="evidence" value="ECO:0007669"/>
    <property type="project" value="InterPro"/>
</dbReference>
<keyword evidence="6" id="KW-0645">Protease</keyword>
<protein>
    <submittedName>
        <fullName evidence="17">NHLP family bacteriocin export ABC transporter peptidase/permease/ATPase</fullName>
    </submittedName>
</protein>
<keyword evidence="5" id="KW-0547">Nucleotide-binding</keyword>
<evidence type="ECO:0000256" key="4">
    <source>
        <dbReference type="ARBA" id="ARBA00022692"/>
    </source>
</evidence>
<evidence type="ECO:0000256" key="7">
    <source>
        <dbReference type="ARBA" id="ARBA00022840"/>
    </source>
</evidence>
<evidence type="ECO:0000256" key="1">
    <source>
        <dbReference type="ARBA" id="ARBA00004651"/>
    </source>
</evidence>
<dbReference type="InterPro" id="IPR005074">
    <property type="entry name" value="Peptidase_C39"/>
</dbReference>
<comment type="subcellular location">
    <subcellularLocation>
        <location evidence="1">Cell membrane</location>
        <topology evidence="1">Multi-pass membrane protein</topology>
    </subcellularLocation>
</comment>
<dbReference type="InterPro" id="IPR036640">
    <property type="entry name" value="ABC1_TM_sf"/>
</dbReference>
<evidence type="ECO:0000259" key="15">
    <source>
        <dbReference type="PROSITE" id="PS50929"/>
    </source>
</evidence>
<dbReference type="STRING" id="1458985.BJP34_23585"/>
<feature type="transmembrane region" description="Helical" evidence="13">
    <location>
        <begin position="200"/>
        <end position="219"/>
    </location>
</feature>
<evidence type="ECO:0000313" key="17">
    <source>
        <dbReference type="EMBL" id="AOX02014.1"/>
    </source>
</evidence>
<feature type="domain" description="Peptidase C39" evidence="16">
    <location>
        <begin position="10"/>
        <end position="130"/>
    </location>
</feature>
<dbReference type="InterPro" id="IPR003439">
    <property type="entry name" value="ABC_transporter-like_ATP-bd"/>
</dbReference>
<evidence type="ECO:0000256" key="3">
    <source>
        <dbReference type="ARBA" id="ARBA00022475"/>
    </source>
</evidence>
<keyword evidence="3" id="KW-1003">Cell membrane</keyword>
<feature type="transmembrane region" description="Helical" evidence="13">
    <location>
        <begin position="159"/>
        <end position="180"/>
    </location>
</feature>
<evidence type="ECO:0000259" key="16">
    <source>
        <dbReference type="PROSITE" id="PS50990"/>
    </source>
</evidence>
<dbReference type="PROSITE" id="PS50893">
    <property type="entry name" value="ABC_TRANSPORTER_2"/>
    <property type="match status" value="1"/>
</dbReference>
<dbReference type="GO" id="GO:0006508">
    <property type="term" value="P:proteolysis"/>
    <property type="evidence" value="ECO:0007669"/>
    <property type="project" value="InterPro"/>
</dbReference>
<dbReference type="PROSITE" id="PS00211">
    <property type="entry name" value="ABC_TRANSPORTER_1"/>
    <property type="match status" value="1"/>
</dbReference>
<evidence type="ECO:0000256" key="2">
    <source>
        <dbReference type="ARBA" id="ARBA00022448"/>
    </source>
</evidence>
<dbReference type="AlphaFoldDB" id="A0A1D8TWQ9"/>
<keyword evidence="11" id="KW-0080">Bacteriocin transport</keyword>
<keyword evidence="8" id="KW-0653">Protein transport</keyword>
<feature type="domain" description="ABC transmembrane type-1" evidence="15">
    <location>
        <begin position="164"/>
        <end position="442"/>
    </location>
</feature>
<dbReference type="Pfam" id="PF00664">
    <property type="entry name" value="ABC_membrane"/>
    <property type="match status" value="1"/>
</dbReference>
<evidence type="ECO:0000256" key="5">
    <source>
        <dbReference type="ARBA" id="ARBA00022741"/>
    </source>
</evidence>
<feature type="transmembrane region" description="Helical" evidence="13">
    <location>
        <begin position="297"/>
        <end position="318"/>
    </location>
</feature>
<dbReference type="SUPFAM" id="SSF90123">
    <property type="entry name" value="ABC transporter transmembrane region"/>
    <property type="match status" value="1"/>
</dbReference>
<dbReference type="PANTHER" id="PTHR24221:SF654">
    <property type="entry name" value="ATP-BINDING CASSETTE SUB-FAMILY B MEMBER 6"/>
    <property type="match status" value="1"/>
</dbReference>
<gene>
    <name evidence="17" type="ORF">BJP34_23585</name>
</gene>
<keyword evidence="6" id="KW-0788">Thiol protease</keyword>
<reference evidence="18" key="1">
    <citation type="submission" date="2016-10" db="EMBL/GenBank/DDBJ databases">
        <title>Comparative genomics uncovers the prolific and rare metabolic potential of the cyanobacterial genus Moorea.</title>
        <authorList>
            <person name="Leao T."/>
            <person name="Castelao G."/>
            <person name="Korobeynikov A."/>
            <person name="Monroe E.A."/>
            <person name="Podell S."/>
            <person name="Glukhov E."/>
            <person name="Allen E."/>
            <person name="Gerwick W.H."/>
            <person name="Gerwick L."/>
        </authorList>
    </citation>
    <scope>NUCLEOTIDE SEQUENCE [LARGE SCALE GENOMIC DNA]</scope>
    <source>
        <strain evidence="18">PAL-8-15-08-1</strain>
    </source>
</reference>
<dbReference type="GO" id="GO:0034040">
    <property type="term" value="F:ATPase-coupled lipid transmembrane transporter activity"/>
    <property type="evidence" value="ECO:0007669"/>
    <property type="project" value="TreeGrafter"/>
</dbReference>
<dbReference type="Gene3D" id="3.40.50.300">
    <property type="entry name" value="P-loop containing nucleotide triphosphate hydrolases"/>
    <property type="match status" value="1"/>
</dbReference>
<evidence type="ECO:0000256" key="9">
    <source>
        <dbReference type="ARBA" id="ARBA00022989"/>
    </source>
</evidence>
<dbReference type="Pfam" id="PF03412">
    <property type="entry name" value="Peptidase_C39"/>
    <property type="match status" value="1"/>
</dbReference>
<keyword evidence="10 13" id="KW-0472">Membrane</keyword>
<keyword evidence="7" id="KW-0067">ATP-binding</keyword>
<evidence type="ECO:0000256" key="12">
    <source>
        <dbReference type="SAM" id="MobiDB-lite"/>
    </source>
</evidence>
<dbReference type="PROSITE" id="PS50929">
    <property type="entry name" value="ABC_TM1F"/>
    <property type="match status" value="1"/>
</dbReference>
<evidence type="ECO:0000256" key="11">
    <source>
        <dbReference type="ARBA" id="ARBA00043264"/>
    </source>
</evidence>
<dbReference type="Proteomes" id="UP000177870">
    <property type="component" value="Chromosome"/>
</dbReference>
<evidence type="ECO:0000259" key="14">
    <source>
        <dbReference type="PROSITE" id="PS50893"/>
    </source>
</evidence>
<dbReference type="Gene3D" id="1.20.1560.10">
    <property type="entry name" value="ABC transporter type 1, transmembrane domain"/>
    <property type="match status" value="1"/>
</dbReference>
<dbReference type="GO" id="GO:0005524">
    <property type="term" value="F:ATP binding"/>
    <property type="evidence" value="ECO:0007669"/>
    <property type="project" value="UniProtKB-KW"/>
</dbReference>
<feature type="compositionally biased region" description="Basic and acidic residues" evidence="12">
    <location>
        <begin position="461"/>
        <end position="475"/>
    </location>
</feature>
<dbReference type="InterPro" id="IPR039421">
    <property type="entry name" value="Type_1_exporter"/>
</dbReference>